<accession>A0A835FAE8</accession>
<dbReference type="CDD" id="cd23340">
    <property type="entry name" value="beta-trefoil_FSCN_ACP-like"/>
    <property type="match status" value="1"/>
</dbReference>
<evidence type="ECO:0000259" key="2">
    <source>
        <dbReference type="Pfam" id="PF22932"/>
    </source>
</evidence>
<evidence type="ECO:0000259" key="1">
    <source>
        <dbReference type="Pfam" id="PF04601"/>
    </source>
</evidence>
<name>A0A835FAE8_9POAL</name>
<dbReference type="PANTHER" id="PTHR31205">
    <property type="entry name" value="ACTIN CROSS-LINKING PROTEIN (DUF569)"/>
    <property type="match status" value="1"/>
</dbReference>
<dbReference type="InterPro" id="IPR054726">
    <property type="entry name" value="Ubiq_DUF569-assoc"/>
</dbReference>
<reference evidence="3" key="1">
    <citation type="submission" date="2020-07" db="EMBL/GenBank/DDBJ databases">
        <title>Genome sequence and genetic diversity analysis of an under-domesticated orphan crop, white fonio (Digitaria exilis).</title>
        <authorList>
            <person name="Bennetzen J.L."/>
            <person name="Chen S."/>
            <person name="Ma X."/>
            <person name="Wang X."/>
            <person name="Yssel A.E.J."/>
            <person name="Chaluvadi S.R."/>
            <person name="Johnson M."/>
            <person name="Gangashetty P."/>
            <person name="Hamidou F."/>
            <person name="Sanogo M.D."/>
            <person name="Zwaenepoel A."/>
            <person name="Wallace J."/>
            <person name="Van De Peer Y."/>
            <person name="Van Deynze A."/>
        </authorList>
    </citation>
    <scope>NUCLEOTIDE SEQUENCE</scope>
    <source>
        <tissue evidence="3">Leaves</tissue>
    </source>
</reference>
<dbReference type="Pfam" id="PF22932">
    <property type="entry name" value="Ubiq_DUF_assoc"/>
    <property type="match status" value="1"/>
</dbReference>
<dbReference type="Proteomes" id="UP000636709">
    <property type="component" value="Unassembled WGS sequence"/>
</dbReference>
<evidence type="ECO:0008006" key="5">
    <source>
        <dbReference type="Google" id="ProtNLM"/>
    </source>
</evidence>
<dbReference type="AlphaFoldDB" id="A0A835FAE8"/>
<sequence length="337" mass="37380">MAISEAMNGLFVDGLYLRLRSRVHGTYLHAERDGVGLSLLPRGAVGYPAEAAVWRVHRFLRDGVNYVLIHGAAYGRYLALSDEPATPGCVGMRAVQRGFDDPVLDAVMWKPAAVPDAPAGHVLMRHLLNGTLRANGRFRVWNNGVSIDMYFGNRSTMRQWMVEVVPPRPQGYVPVLPAPSETPRRHTFLFWRPRAPGVARRRIIRYLLPQQPLNFGPGHKVPSFAFYSPSVYNLRTQMGIRVHDGEIGVTIMCVQAGLYGRLTPLITDLPHIDEPLHIVVYLAGTPGENFAVFLVVRAALVICLSLFQQEDSVVLRFIFSSLLSGSVLIGRTACSSK</sequence>
<dbReference type="OrthoDB" id="617902at2759"/>
<feature type="domain" description="DUF569" evidence="2">
    <location>
        <begin position="201"/>
        <end position="281"/>
    </location>
</feature>
<evidence type="ECO:0000313" key="3">
    <source>
        <dbReference type="EMBL" id="KAF8733014.1"/>
    </source>
</evidence>
<dbReference type="PANTHER" id="PTHR31205:SF24">
    <property type="entry name" value="DUF569 DOMAIN-CONTAINING PROTEIN"/>
    <property type="match status" value="1"/>
</dbReference>
<organism evidence="3 4">
    <name type="scientific">Digitaria exilis</name>
    <dbReference type="NCBI Taxonomy" id="1010633"/>
    <lineage>
        <taxon>Eukaryota</taxon>
        <taxon>Viridiplantae</taxon>
        <taxon>Streptophyta</taxon>
        <taxon>Embryophyta</taxon>
        <taxon>Tracheophyta</taxon>
        <taxon>Spermatophyta</taxon>
        <taxon>Magnoliopsida</taxon>
        <taxon>Liliopsida</taxon>
        <taxon>Poales</taxon>
        <taxon>Poaceae</taxon>
        <taxon>PACMAD clade</taxon>
        <taxon>Panicoideae</taxon>
        <taxon>Panicodae</taxon>
        <taxon>Paniceae</taxon>
        <taxon>Anthephorinae</taxon>
        <taxon>Digitaria</taxon>
    </lineage>
</organism>
<comment type="caution">
    <text evidence="3">The sequence shown here is derived from an EMBL/GenBank/DDBJ whole genome shotgun (WGS) entry which is preliminary data.</text>
</comment>
<dbReference type="Pfam" id="PF04601">
    <property type="entry name" value="DUF569"/>
    <property type="match status" value="1"/>
</dbReference>
<protein>
    <recommendedName>
        <fullName evidence="5">DUF569 domain-containing protein</fullName>
    </recommendedName>
</protein>
<keyword evidence="4" id="KW-1185">Reference proteome</keyword>
<dbReference type="EMBL" id="JACEFO010001603">
    <property type="protein sequence ID" value="KAF8733014.1"/>
    <property type="molecule type" value="Genomic_DNA"/>
</dbReference>
<proteinExistence type="predicted"/>
<feature type="domain" description="DUF569" evidence="1">
    <location>
        <begin position="10"/>
        <end position="162"/>
    </location>
</feature>
<dbReference type="InterPro" id="IPR007679">
    <property type="entry name" value="DUF569"/>
</dbReference>
<evidence type="ECO:0000313" key="4">
    <source>
        <dbReference type="Proteomes" id="UP000636709"/>
    </source>
</evidence>
<gene>
    <name evidence="3" type="ORF">HU200_015371</name>
</gene>